<dbReference type="AlphaFoldDB" id="A0A849BRB3"/>
<keyword evidence="2 3" id="KW-0040">ANK repeat</keyword>
<dbReference type="GO" id="GO:0004842">
    <property type="term" value="F:ubiquitin-protein transferase activity"/>
    <property type="evidence" value="ECO:0007669"/>
    <property type="project" value="TreeGrafter"/>
</dbReference>
<dbReference type="GO" id="GO:0085020">
    <property type="term" value="P:protein K6-linked ubiquitination"/>
    <property type="evidence" value="ECO:0007669"/>
    <property type="project" value="TreeGrafter"/>
</dbReference>
<gene>
    <name evidence="5" type="ORF">HLB09_12665</name>
</gene>
<dbReference type="Pfam" id="PF12796">
    <property type="entry name" value="Ank_2"/>
    <property type="match status" value="1"/>
</dbReference>
<dbReference type="InterPro" id="IPR010916">
    <property type="entry name" value="TonB_box_CS"/>
</dbReference>
<reference evidence="5 6" key="1">
    <citation type="submission" date="2020-05" db="EMBL/GenBank/DDBJ databases">
        <title>MicrobeNet Type strains.</title>
        <authorList>
            <person name="Nicholson A.C."/>
        </authorList>
    </citation>
    <scope>NUCLEOTIDE SEQUENCE [LARGE SCALE GENOMIC DNA]</scope>
    <source>
        <strain evidence="5 6">JCM 14547</strain>
    </source>
</reference>
<dbReference type="EMBL" id="JABEMA010000222">
    <property type="protein sequence ID" value="NNH23923.1"/>
    <property type="molecule type" value="Genomic_DNA"/>
</dbReference>
<evidence type="ECO:0000256" key="2">
    <source>
        <dbReference type="ARBA" id="ARBA00023043"/>
    </source>
</evidence>
<dbReference type="InterPro" id="IPR002110">
    <property type="entry name" value="Ankyrin_rpt"/>
</dbReference>
<feature type="region of interest" description="Disordered" evidence="4">
    <location>
        <begin position="1"/>
        <end position="58"/>
    </location>
</feature>
<dbReference type="PANTHER" id="PTHR24171:SF8">
    <property type="entry name" value="BRCA1-ASSOCIATED RING DOMAIN PROTEIN 1"/>
    <property type="match status" value="1"/>
</dbReference>
<keyword evidence="1" id="KW-0677">Repeat</keyword>
<dbReference type="Proteomes" id="UP000555552">
    <property type="component" value="Unassembled WGS sequence"/>
</dbReference>
<dbReference type="SUPFAM" id="SSF48403">
    <property type="entry name" value="Ankyrin repeat"/>
    <property type="match status" value="1"/>
</dbReference>
<dbReference type="PANTHER" id="PTHR24171">
    <property type="entry name" value="ANKYRIN REPEAT DOMAIN-CONTAINING PROTEIN 39-RELATED"/>
    <property type="match status" value="1"/>
</dbReference>
<protein>
    <submittedName>
        <fullName evidence="5">Ankyrin repeat domain-containing protein</fullName>
    </submittedName>
</protein>
<sequence length="191" mass="19581">MSQSTPDDAAADDTAADSTTRDSPAAEALAGHGHGAAPPAPGTSPTGPQEAAGESASAVADLTPEELAFLHGVFDAAREGRADELAEVVDKGVPVDLTNSSGDTLLVLAAYHQQHDAVRVLLERGADVERTNDRGQSALAAAVFRQDEAVVRTLLAAGADPERGPKSAVETARVFELPAMLALLQDPSLRA</sequence>
<comment type="caution">
    <text evidence="5">The sequence shown here is derived from an EMBL/GenBank/DDBJ whole genome shotgun (WGS) entry which is preliminary data.</text>
</comment>
<evidence type="ECO:0000313" key="5">
    <source>
        <dbReference type="EMBL" id="NNH23923.1"/>
    </source>
</evidence>
<evidence type="ECO:0000256" key="3">
    <source>
        <dbReference type="PROSITE-ProRule" id="PRU00023"/>
    </source>
</evidence>
<feature type="repeat" description="ANK" evidence="3">
    <location>
        <begin position="134"/>
        <end position="166"/>
    </location>
</feature>
<dbReference type="Gene3D" id="1.25.40.20">
    <property type="entry name" value="Ankyrin repeat-containing domain"/>
    <property type="match status" value="1"/>
</dbReference>
<dbReference type="SMART" id="SM00248">
    <property type="entry name" value="ANK"/>
    <property type="match status" value="2"/>
</dbReference>
<dbReference type="PROSITE" id="PS50297">
    <property type="entry name" value="ANK_REP_REGION"/>
    <property type="match status" value="1"/>
</dbReference>
<evidence type="ECO:0000256" key="4">
    <source>
        <dbReference type="SAM" id="MobiDB-lite"/>
    </source>
</evidence>
<accession>A0A849BRB3</accession>
<dbReference type="RefSeq" id="WP_171203707.1">
    <property type="nucleotide sequence ID" value="NZ_BAAANP010000001.1"/>
</dbReference>
<proteinExistence type="predicted"/>
<dbReference type="InterPro" id="IPR036770">
    <property type="entry name" value="Ankyrin_rpt-contain_sf"/>
</dbReference>
<feature type="repeat" description="ANK" evidence="3">
    <location>
        <begin position="101"/>
        <end position="133"/>
    </location>
</feature>
<evidence type="ECO:0000313" key="6">
    <source>
        <dbReference type="Proteomes" id="UP000555552"/>
    </source>
</evidence>
<name>A0A849BRB3_9ACTN</name>
<evidence type="ECO:0000256" key="1">
    <source>
        <dbReference type="ARBA" id="ARBA00022737"/>
    </source>
</evidence>
<organism evidence="5 6">
    <name type="scientific">Pseudokineococcus marinus</name>
    <dbReference type="NCBI Taxonomy" id="351215"/>
    <lineage>
        <taxon>Bacteria</taxon>
        <taxon>Bacillati</taxon>
        <taxon>Actinomycetota</taxon>
        <taxon>Actinomycetes</taxon>
        <taxon>Kineosporiales</taxon>
        <taxon>Kineosporiaceae</taxon>
        <taxon>Pseudokineococcus</taxon>
    </lineage>
</organism>
<dbReference type="PROSITE" id="PS00430">
    <property type="entry name" value="TONB_DEPENDENT_REC_1"/>
    <property type="match status" value="1"/>
</dbReference>
<dbReference type="PROSITE" id="PS50088">
    <property type="entry name" value="ANK_REPEAT"/>
    <property type="match status" value="2"/>
</dbReference>
<keyword evidence="6" id="KW-1185">Reference proteome</keyword>
<feature type="compositionally biased region" description="Low complexity" evidence="4">
    <location>
        <begin position="16"/>
        <end position="48"/>
    </location>
</feature>